<name>A0AAE0XUH6_9GAST</name>
<dbReference type="EMBL" id="JAWDGP010007554">
    <property type="protein sequence ID" value="KAK3713725.1"/>
    <property type="molecule type" value="Genomic_DNA"/>
</dbReference>
<comment type="caution">
    <text evidence="1">The sequence shown here is derived from an EMBL/GenBank/DDBJ whole genome shotgun (WGS) entry which is preliminary data.</text>
</comment>
<gene>
    <name evidence="1" type="ORF">RRG08_007483</name>
</gene>
<evidence type="ECO:0000313" key="2">
    <source>
        <dbReference type="Proteomes" id="UP001283361"/>
    </source>
</evidence>
<dbReference type="AlphaFoldDB" id="A0AAE0XUH6"/>
<accession>A0AAE0XUH6</accession>
<keyword evidence="2" id="KW-1185">Reference proteome</keyword>
<evidence type="ECO:0000313" key="1">
    <source>
        <dbReference type="EMBL" id="KAK3713725.1"/>
    </source>
</evidence>
<sequence length="126" mass="13872">MSVKEKNDERGGIKVRALTRIIALGYKRERDMKEKEEEEEENCNFIANVRVDWVNVSTMWPVRGLGSLGPAQTSPYNTSECLQDAACSHDPGGLWPDVSPGLTDDAITGGTRCDPSPRRAVLIQPA</sequence>
<protein>
    <submittedName>
        <fullName evidence="1">Uncharacterized protein</fullName>
    </submittedName>
</protein>
<dbReference type="Proteomes" id="UP001283361">
    <property type="component" value="Unassembled WGS sequence"/>
</dbReference>
<organism evidence="1 2">
    <name type="scientific">Elysia crispata</name>
    <name type="common">lettuce slug</name>
    <dbReference type="NCBI Taxonomy" id="231223"/>
    <lineage>
        <taxon>Eukaryota</taxon>
        <taxon>Metazoa</taxon>
        <taxon>Spiralia</taxon>
        <taxon>Lophotrochozoa</taxon>
        <taxon>Mollusca</taxon>
        <taxon>Gastropoda</taxon>
        <taxon>Heterobranchia</taxon>
        <taxon>Euthyneura</taxon>
        <taxon>Panpulmonata</taxon>
        <taxon>Sacoglossa</taxon>
        <taxon>Placobranchoidea</taxon>
        <taxon>Plakobranchidae</taxon>
        <taxon>Elysia</taxon>
    </lineage>
</organism>
<reference evidence="1" key="1">
    <citation type="journal article" date="2023" name="G3 (Bethesda)">
        <title>A reference genome for the long-term kleptoplast-retaining sea slug Elysia crispata morphotype clarki.</title>
        <authorList>
            <person name="Eastman K.E."/>
            <person name="Pendleton A.L."/>
            <person name="Shaikh M.A."/>
            <person name="Suttiyut T."/>
            <person name="Ogas R."/>
            <person name="Tomko P."/>
            <person name="Gavelis G."/>
            <person name="Widhalm J.R."/>
            <person name="Wisecaver J.H."/>
        </authorList>
    </citation>
    <scope>NUCLEOTIDE SEQUENCE</scope>
    <source>
        <strain evidence="1">ECLA1</strain>
    </source>
</reference>
<proteinExistence type="predicted"/>